<dbReference type="Proteomes" id="UP000434172">
    <property type="component" value="Unassembled WGS sequence"/>
</dbReference>
<dbReference type="EMBL" id="WOWK01000159">
    <property type="protein sequence ID" value="KAF0316410.1"/>
    <property type="molecule type" value="Genomic_DNA"/>
</dbReference>
<proteinExistence type="predicted"/>
<name>A0A8H3VY01_9PEZI</name>
<feature type="chain" id="PRO_5034964405" evidence="1">
    <location>
        <begin position="32"/>
        <end position="329"/>
    </location>
</feature>
<keyword evidence="3" id="KW-1185">Reference proteome</keyword>
<organism evidence="2 3">
    <name type="scientific">Colletotrichum asianum</name>
    <dbReference type="NCBI Taxonomy" id="702518"/>
    <lineage>
        <taxon>Eukaryota</taxon>
        <taxon>Fungi</taxon>
        <taxon>Dikarya</taxon>
        <taxon>Ascomycota</taxon>
        <taxon>Pezizomycotina</taxon>
        <taxon>Sordariomycetes</taxon>
        <taxon>Hypocreomycetidae</taxon>
        <taxon>Glomerellales</taxon>
        <taxon>Glomerellaceae</taxon>
        <taxon>Colletotrichum</taxon>
        <taxon>Colletotrichum gloeosporioides species complex</taxon>
    </lineage>
</organism>
<dbReference type="OrthoDB" id="5337308at2759"/>
<evidence type="ECO:0000313" key="2">
    <source>
        <dbReference type="EMBL" id="KAF0316410.1"/>
    </source>
</evidence>
<feature type="signal peptide" evidence="1">
    <location>
        <begin position="1"/>
        <end position="31"/>
    </location>
</feature>
<evidence type="ECO:0000313" key="3">
    <source>
        <dbReference type="Proteomes" id="UP000434172"/>
    </source>
</evidence>
<dbReference type="AlphaFoldDB" id="A0A8H3VY01"/>
<comment type="caution">
    <text evidence="2">The sequence shown here is derived from an EMBL/GenBank/DDBJ whole genome shotgun (WGS) entry which is preliminary data.</text>
</comment>
<keyword evidence="1" id="KW-0732">Signal</keyword>
<evidence type="ECO:0000256" key="1">
    <source>
        <dbReference type="SAM" id="SignalP"/>
    </source>
</evidence>
<sequence length="329" mass="36808">MSRTSHSFVPGTFRVLFLWLSLLNILLPISASPTPATFDQKLAKRVKQSFPSFDDSYQGRTDKGKWLKGLLPLDPAKAQEYNGGTTVASPYQEPEVVLEWGWTPNVYFFPYAGGRKPDFGNMLDPAFEDTAFPVNKAENTVWNLVHDREFKKANGQTGYPTGAHYTNVVNPKSGAFIFDSNFSPTYAKNKGGQGDIPDLDTASDIAYFQWRDGCLSGGDDPKNLKVVFRSHIIYDKTFQIVMEALRRAKYTQVPTWDQRITFKMDTDEGLAILGSTHGASTAWMLIQHKEELGVKDITEVVVWAANGAFELTRSSQLANLNLRFTVVNV</sequence>
<protein>
    <submittedName>
        <fullName evidence="2">Uncharacterized protein</fullName>
    </submittedName>
</protein>
<gene>
    <name evidence="2" type="ORF">GQ607_016333</name>
</gene>
<accession>A0A8H3VY01</accession>
<reference evidence="2 3" key="1">
    <citation type="submission" date="2019-12" db="EMBL/GenBank/DDBJ databases">
        <title>A genome sequence resource for the geographically widespread anthracnose pathogen Colletotrichum asianum.</title>
        <authorList>
            <person name="Meng Y."/>
        </authorList>
    </citation>
    <scope>NUCLEOTIDE SEQUENCE [LARGE SCALE GENOMIC DNA]</scope>
    <source>
        <strain evidence="2 3">ICMP 18580</strain>
    </source>
</reference>